<evidence type="ECO:0000256" key="1">
    <source>
        <dbReference type="SAM" id="MobiDB-lite"/>
    </source>
</evidence>
<dbReference type="PROSITE" id="PS00973">
    <property type="entry name" value="USP_2"/>
    <property type="match status" value="1"/>
</dbReference>
<dbReference type="InterPro" id="IPR001394">
    <property type="entry name" value="Peptidase_C19_UCH"/>
</dbReference>
<dbReference type="InterPro" id="IPR018200">
    <property type="entry name" value="USP_CS"/>
</dbReference>
<dbReference type="InterPro" id="IPR038765">
    <property type="entry name" value="Papain-like_cys_pep_sf"/>
</dbReference>
<dbReference type="PANTHER" id="PTHR24006">
    <property type="entry name" value="UBIQUITIN CARBOXYL-TERMINAL HYDROLASE"/>
    <property type="match status" value="1"/>
</dbReference>
<dbReference type="Gene3D" id="3.90.70.10">
    <property type="entry name" value="Cysteine proteinases"/>
    <property type="match status" value="1"/>
</dbReference>
<accession>A0ABV0VIF4</accession>
<feature type="compositionally biased region" description="Basic and acidic residues" evidence="1">
    <location>
        <begin position="324"/>
        <end position="333"/>
    </location>
</feature>
<protein>
    <recommendedName>
        <fullName evidence="2">USP domain-containing protein</fullName>
    </recommendedName>
</protein>
<reference evidence="3 4" key="1">
    <citation type="submission" date="2021-06" db="EMBL/GenBank/DDBJ databases">
        <authorList>
            <person name="Palmer J.M."/>
        </authorList>
    </citation>
    <scope>NUCLEOTIDE SEQUENCE [LARGE SCALE GENOMIC DNA]</scope>
    <source>
        <strain evidence="4">if_2019</strain>
        <tissue evidence="3">Muscle</tissue>
    </source>
</reference>
<feature type="non-terminal residue" evidence="3">
    <location>
        <position position="361"/>
    </location>
</feature>
<dbReference type="InterPro" id="IPR050164">
    <property type="entry name" value="Peptidase_C19"/>
</dbReference>
<dbReference type="CDD" id="cd02257">
    <property type="entry name" value="Peptidase_C19"/>
    <property type="match status" value="1"/>
</dbReference>
<feature type="domain" description="USP" evidence="2">
    <location>
        <begin position="22"/>
        <end position="300"/>
    </location>
</feature>
<evidence type="ECO:0000259" key="2">
    <source>
        <dbReference type="PROSITE" id="PS50235"/>
    </source>
</evidence>
<evidence type="ECO:0000313" key="4">
    <source>
        <dbReference type="Proteomes" id="UP001482620"/>
    </source>
</evidence>
<sequence length="361" mass="41608">MNRYTVMNLREKLENLSVSDYQGLKSPGLTCYLNSVLQVLFMTEDFREAVKRNCSEKPTSIDAHLGDLFSMLEREMAQTHNIVIKLGIKDVYEQRDAAEYFEKILCRTSPEASKIFKGELNHKSTCLKCNKTDDSKNFFWVLPLSIGDPKSSTYSVRQGLNSFLKVQTVCEDNQMFCTRCNEKQDAKIEYEMTHPPDVLVLLLKRFSFDYQQNCYVKLQCKAKVVQTLEIKNCRYRLYAVVHHYGDLMGGHYTADIQSFETGNWYCFNDNTVKSVHKLYSKSEHKSISSTTAYLLMYKMVSGRDKKTDGSALEPYCGPSDETEDRCNEAEPREDLISEHLLQTESRKAEGIPHLDGEIIRN</sequence>
<dbReference type="EMBL" id="JAHRIQ010107266">
    <property type="protein sequence ID" value="MEQ2256508.1"/>
    <property type="molecule type" value="Genomic_DNA"/>
</dbReference>
<gene>
    <name evidence="3" type="ORF">ILYODFUR_024917</name>
</gene>
<dbReference type="PANTHER" id="PTHR24006:SF899">
    <property type="entry name" value="UBIQUITIN CARBOXYL-TERMINAL HYDROLASE"/>
    <property type="match status" value="1"/>
</dbReference>
<dbReference type="Pfam" id="PF00443">
    <property type="entry name" value="UCH"/>
    <property type="match status" value="1"/>
</dbReference>
<dbReference type="Proteomes" id="UP001482620">
    <property type="component" value="Unassembled WGS sequence"/>
</dbReference>
<evidence type="ECO:0000313" key="3">
    <source>
        <dbReference type="EMBL" id="MEQ2256508.1"/>
    </source>
</evidence>
<dbReference type="InterPro" id="IPR028889">
    <property type="entry name" value="USP"/>
</dbReference>
<feature type="compositionally biased region" description="Basic and acidic residues" evidence="1">
    <location>
        <begin position="344"/>
        <end position="361"/>
    </location>
</feature>
<dbReference type="PROSITE" id="PS50235">
    <property type="entry name" value="USP_3"/>
    <property type="match status" value="1"/>
</dbReference>
<comment type="caution">
    <text evidence="3">The sequence shown here is derived from an EMBL/GenBank/DDBJ whole genome shotgun (WGS) entry which is preliminary data.</text>
</comment>
<dbReference type="SUPFAM" id="SSF54001">
    <property type="entry name" value="Cysteine proteinases"/>
    <property type="match status" value="1"/>
</dbReference>
<name>A0ABV0VIF4_9TELE</name>
<feature type="region of interest" description="Disordered" evidence="1">
    <location>
        <begin position="342"/>
        <end position="361"/>
    </location>
</feature>
<organism evidence="3 4">
    <name type="scientific">Ilyodon furcidens</name>
    <name type="common">goldbreast splitfin</name>
    <dbReference type="NCBI Taxonomy" id="33524"/>
    <lineage>
        <taxon>Eukaryota</taxon>
        <taxon>Metazoa</taxon>
        <taxon>Chordata</taxon>
        <taxon>Craniata</taxon>
        <taxon>Vertebrata</taxon>
        <taxon>Euteleostomi</taxon>
        <taxon>Actinopterygii</taxon>
        <taxon>Neopterygii</taxon>
        <taxon>Teleostei</taxon>
        <taxon>Neoteleostei</taxon>
        <taxon>Acanthomorphata</taxon>
        <taxon>Ovalentaria</taxon>
        <taxon>Atherinomorphae</taxon>
        <taxon>Cyprinodontiformes</taxon>
        <taxon>Goodeidae</taxon>
        <taxon>Ilyodon</taxon>
    </lineage>
</organism>
<keyword evidence="4" id="KW-1185">Reference proteome</keyword>
<feature type="region of interest" description="Disordered" evidence="1">
    <location>
        <begin position="305"/>
        <end position="333"/>
    </location>
</feature>
<proteinExistence type="predicted"/>